<accession>A0A067BW28</accession>
<gene>
    <name evidence="1" type="ORF">SPRG_11677</name>
</gene>
<reference evidence="1 2" key="1">
    <citation type="journal article" date="2013" name="PLoS Genet.">
        <title>Distinctive expansion of potential virulence genes in the genome of the oomycete fish pathogen Saprolegnia parasitica.</title>
        <authorList>
            <person name="Jiang R.H."/>
            <person name="de Bruijn I."/>
            <person name="Haas B.J."/>
            <person name="Belmonte R."/>
            <person name="Lobach L."/>
            <person name="Christie J."/>
            <person name="van den Ackerveken G."/>
            <person name="Bottin A."/>
            <person name="Bulone V."/>
            <person name="Diaz-Moreno S.M."/>
            <person name="Dumas B."/>
            <person name="Fan L."/>
            <person name="Gaulin E."/>
            <person name="Govers F."/>
            <person name="Grenville-Briggs L.J."/>
            <person name="Horner N.R."/>
            <person name="Levin J.Z."/>
            <person name="Mammella M."/>
            <person name="Meijer H.J."/>
            <person name="Morris P."/>
            <person name="Nusbaum C."/>
            <person name="Oome S."/>
            <person name="Phillips A.J."/>
            <person name="van Rooyen D."/>
            <person name="Rzeszutek E."/>
            <person name="Saraiva M."/>
            <person name="Secombes C.J."/>
            <person name="Seidl M.F."/>
            <person name="Snel B."/>
            <person name="Stassen J.H."/>
            <person name="Sykes S."/>
            <person name="Tripathy S."/>
            <person name="van den Berg H."/>
            <person name="Vega-Arreguin J.C."/>
            <person name="Wawra S."/>
            <person name="Young S.K."/>
            <person name="Zeng Q."/>
            <person name="Dieguez-Uribeondo J."/>
            <person name="Russ C."/>
            <person name="Tyler B.M."/>
            <person name="van West P."/>
        </authorList>
    </citation>
    <scope>NUCLEOTIDE SEQUENCE [LARGE SCALE GENOMIC DNA]</scope>
    <source>
        <strain evidence="1 2">CBS 223.65</strain>
    </source>
</reference>
<keyword evidence="2" id="KW-1185">Reference proteome</keyword>
<dbReference type="RefSeq" id="XP_012206741.1">
    <property type="nucleotide sequence ID" value="XM_012351351.1"/>
</dbReference>
<sequence length="79" mass="8854">MHWYDAAHMKDVLAKANIALESAPSGREPKVKRDVYDYWNAKHSRLVAFAWCPYAWCKGSKASPRSCSARLQAASKNGV</sequence>
<proteinExistence type="predicted"/>
<dbReference type="GeneID" id="24133698"/>
<protein>
    <submittedName>
        <fullName evidence="1">Uncharacterized protein</fullName>
    </submittedName>
</protein>
<dbReference type="KEGG" id="spar:SPRG_11677"/>
<dbReference type="EMBL" id="KK583267">
    <property type="protein sequence ID" value="KDO22493.1"/>
    <property type="molecule type" value="Genomic_DNA"/>
</dbReference>
<dbReference type="VEuPathDB" id="FungiDB:SPRG_11677"/>
<evidence type="ECO:0000313" key="1">
    <source>
        <dbReference type="EMBL" id="KDO22493.1"/>
    </source>
</evidence>
<name>A0A067BW28_SAPPC</name>
<dbReference type="Proteomes" id="UP000030745">
    <property type="component" value="Unassembled WGS sequence"/>
</dbReference>
<organism evidence="1 2">
    <name type="scientific">Saprolegnia parasitica (strain CBS 223.65)</name>
    <dbReference type="NCBI Taxonomy" id="695850"/>
    <lineage>
        <taxon>Eukaryota</taxon>
        <taxon>Sar</taxon>
        <taxon>Stramenopiles</taxon>
        <taxon>Oomycota</taxon>
        <taxon>Saprolegniomycetes</taxon>
        <taxon>Saprolegniales</taxon>
        <taxon>Saprolegniaceae</taxon>
        <taxon>Saprolegnia</taxon>
    </lineage>
</organism>
<dbReference type="AlphaFoldDB" id="A0A067BW28"/>
<evidence type="ECO:0000313" key="2">
    <source>
        <dbReference type="Proteomes" id="UP000030745"/>
    </source>
</evidence>